<proteinExistence type="predicted"/>
<evidence type="ECO:0000313" key="3">
    <source>
        <dbReference type="EMBL" id="CCH45116.1"/>
    </source>
</evidence>
<dbReference type="EMBL" id="CAIF01000180">
    <property type="protein sequence ID" value="CCH45116.1"/>
    <property type="molecule type" value="Genomic_DNA"/>
</dbReference>
<evidence type="ECO:0000256" key="1">
    <source>
        <dbReference type="SAM" id="Coils"/>
    </source>
</evidence>
<feature type="signal peptide" evidence="2">
    <location>
        <begin position="1"/>
        <end position="21"/>
    </location>
</feature>
<reference evidence="3 4" key="1">
    <citation type="journal article" date="2012" name="Eukaryot. Cell">
        <title>Draft genome sequence of Wickerhamomyces ciferrii NRRL Y-1031 F-60-10.</title>
        <authorList>
            <person name="Schneider J."/>
            <person name="Andrea H."/>
            <person name="Blom J."/>
            <person name="Jaenicke S."/>
            <person name="Ruckert C."/>
            <person name="Schorsch C."/>
            <person name="Szczepanowski R."/>
            <person name="Farwick M."/>
            <person name="Goesmann A."/>
            <person name="Puhler A."/>
            <person name="Schaffer S."/>
            <person name="Tauch A."/>
            <person name="Kohler T."/>
            <person name="Brinkrolf K."/>
        </authorList>
    </citation>
    <scope>NUCLEOTIDE SEQUENCE [LARGE SCALE GENOMIC DNA]</scope>
    <source>
        <strain evidence="4">ATCC 14091 / BCRC 22168 / CBS 111 / JCM 3599 / NBRC 0793 / NRRL Y-1031 F-60-10</strain>
    </source>
</reference>
<keyword evidence="2" id="KW-0732">Signal</keyword>
<feature type="coiled-coil region" evidence="1">
    <location>
        <begin position="75"/>
        <end position="109"/>
    </location>
</feature>
<comment type="caution">
    <text evidence="3">The sequence shown here is derived from an EMBL/GenBank/DDBJ whole genome shotgun (WGS) entry which is preliminary data.</text>
</comment>
<dbReference type="HOGENOM" id="CLU_1846690_0_0_1"/>
<gene>
    <name evidence="3" type="ORF">BN7_4695</name>
</gene>
<feature type="chain" id="PRO_5003834468" evidence="2">
    <location>
        <begin position="22"/>
        <end position="139"/>
    </location>
</feature>
<keyword evidence="4" id="KW-1185">Reference proteome</keyword>
<name>K0KQ04_WICCF</name>
<evidence type="ECO:0000313" key="4">
    <source>
        <dbReference type="Proteomes" id="UP000009328"/>
    </source>
</evidence>
<keyword evidence="1" id="KW-0175">Coiled coil</keyword>
<protein>
    <submittedName>
        <fullName evidence="3">Secreted protein</fullName>
    </submittedName>
</protein>
<organism evidence="3 4">
    <name type="scientific">Wickerhamomyces ciferrii (strain ATCC 14091 / BCRC 22168 / CBS 111 / JCM 3599 / NBRC 0793 / NRRL Y-1031 F-60-10)</name>
    <name type="common">Yeast</name>
    <name type="synonym">Pichia ciferrii</name>
    <dbReference type="NCBI Taxonomy" id="1206466"/>
    <lineage>
        <taxon>Eukaryota</taxon>
        <taxon>Fungi</taxon>
        <taxon>Dikarya</taxon>
        <taxon>Ascomycota</taxon>
        <taxon>Saccharomycotina</taxon>
        <taxon>Saccharomycetes</taxon>
        <taxon>Phaffomycetales</taxon>
        <taxon>Wickerhamomycetaceae</taxon>
        <taxon>Wickerhamomyces</taxon>
    </lineage>
</organism>
<accession>K0KQ04</accession>
<dbReference type="InParanoid" id="K0KQ04"/>
<sequence length="139" mass="15942">MMNLFKPLLYVTLLLSSVSSAQVIDDSLAKCVNDKTCHVSYYYTKDIINIGKNAGSGEKPTLDQQYYINGLHQLIERTDSIQEIQEELLEELQKEFQETEEGVVQKKNNGWAKTINTIHEVMKFIEWANGLLNEFGYGF</sequence>
<dbReference type="AlphaFoldDB" id="K0KQ04"/>
<dbReference type="Proteomes" id="UP000009328">
    <property type="component" value="Unassembled WGS sequence"/>
</dbReference>
<evidence type="ECO:0000256" key="2">
    <source>
        <dbReference type="SAM" id="SignalP"/>
    </source>
</evidence>